<dbReference type="EMBL" id="ML977000">
    <property type="protein sequence ID" value="KAF1954149.1"/>
    <property type="molecule type" value="Genomic_DNA"/>
</dbReference>
<dbReference type="AlphaFoldDB" id="A0A6A5TR07"/>
<evidence type="ECO:0000313" key="1">
    <source>
        <dbReference type="EMBL" id="KAF1954149.1"/>
    </source>
</evidence>
<protein>
    <submittedName>
        <fullName evidence="1">Uncharacterized protein</fullName>
    </submittedName>
</protein>
<keyword evidence="2" id="KW-1185">Reference proteome</keyword>
<accession>A0A6A5TR07</accession>
<name>A0A6A5TR07_9PLEO</name>
<dbReference type="Proteomes" id="UP000800035">
    <property type="component" value="Unassembled WGS sequence"/>
</dbReference>
<proteinExistence type="predicted"/>
<organism evidence="1 2">
    <name type="scientific">Byssothecium circinans</name>
    <dbReference type="NCBI Taxonomy" id="147558"/>
    <lineage>
        <taxon>Eukaryota</taxon>
        <taxon>Fungi</taxon>
        <taxon>Dikarya</taxon>
        <taxon>Ascomycota</taxon>
        <taxon>Pezizomycotina</taxon>
        <taxon>Dothideomycetes</taxon>
        <taxon>Pleosporomycetidae</taxon>
        <taxon>Pleosporales</taxon>
        <taxon>Massarineae</taxon>
        <taxon>Massarinaceae</taxon>
        <taxon>Byssothecium</taxon>
    </lineage>
</organism>
<evidence type="ECO:0000313" key="2">
    <source>
        <dbReference type="Proteomes" id="UP000800035"/>
    </source>
</evidence>
<reference evidence="1" key="1">
    <citation type="journal article" date="2020" name="Stud. Mycol.">
        <title>101 Dothideomycetes genomes: a test case for predicting lifestyles and emergence of pathogens.</title>
        <authorList>
            <person name="Haridas S."/>
            <person name="Albert R."/>
            <person name="Binder M."/>
            <person name="Bloem J."/>
            <person name="Labutti K."/>
            <person name="Salamov A."/>
            <person name="Andreopoulos B."/>
            <person name="Baker S."/>
            <person name="Barry K."/>
            <person name="Bills G."/>
            <person name="Bluhm B."/>
            <person name="Cannon C."/>
            <person name="Castanera R."/>
            <person name="Culley D."/>
            <person name="Daum C."/>
            <person name="Ezra D."/>
            <person name="Gonzalez J."/>
            <person name="Henrissat B."/>
            <person name="Kuo A."/>
            <person name="Liang C."/>
            <person name="Lipzen A."/>
            <person name="Lutzoni F."/>
            <person name="Magnuson J."/>
            <person name="Mondo S."/>
            <person name="Nolan M."/>
            <person name="Ohm R."/>
            <person name="Pangilinan J."/>
            <person name="Park H.-J."/>
            <person name="Ramirez L."/>
            <person name="Alfaro M."/>
            <person name="Sun H."/>
            <person name="Tritt A."/>
            <person name="Yoshinaga Y."/>
            <person name="Zwiers L.-H."/>
            <person name="Turgeon B."/>
            <person name="Goodwin S."/>
            <person name="Spatafora J."/>
            <person name="Crous P."/>
            <person name="Grigoriev I."/>
        </authorList>
    </citation>
    <scope>NUCLEOTIDE SEQUENCE</scope>
    <source>
        <strain evidence="1">CBS 675.92</strain>
    </source>
</reference>
<gene>
    <name evidence="1" type="ORF">CC80DRAFT_128659</name>
</gene>
<sequence length="66" mass="8012">MTASRHRIERWPLSSLPLKMSWDGYDERSAWVPIVKRRELGIWARSECTMQILRLHYRVLHVAYRC</sequence>